<protein>
    <submittedName>
        <fullName evidence="3">TerB family tellurite resistance protein</fullName>
    </submittedName>
</protein>
<gene>
    <name evidence="3" type="ORF">MYF79_24035</name>
</gene>
<evidence type="ECO:0000313" key="3">
    <source>
        <dbReference type="EMBL" id="UPK68027.1"/>
    </source>
</evidence>
<evidence type="ECO:0000313" key="4">
    <source>
        <dbReference type="Proteomes" id="UP000830198"/>
    </source>
</evidence>
<dbReference type="Proteomes" id="UP000830198">
    <property type="component" value="Chromosome"/>
</dbReference>
<sequence>MRAIWLACLLLFVAGTSPHYARAQADELAQLALNIEKLAELKKILQSMYDGYRIISEGYNKVKDITSGNYKLHELFLDGLYLVSPAVRKYARVADILSYQLTMVREYKAALKQFRSSGAFDADYLAYLATVYKRLMDDTLFQLDELTMILTAQQLRMSDDERLAAIDRIYNNMEQKLLFLRSFNTQQKLVAIAGMKEKTELSTLRSLHGIDKQ</sequence>
<dbReference type="RefSeq" id="WP_247810368.1">
    <property type="nucleotide sequence ID" value="NZ_CP095855.1"/>
</dbReference>
<dbReference type="EMBL" id="CP095855">
    <property type="protein sequence ID" value="UPK68027.1"/>
    <property type="molecule type" value="Genomic_DNA"/>
</dbReference>
<evidence type="ECO:0000256" key="2">
    <source>
        <dbReference type="SAM" id="SignalP"/>
    </source>
</evidence>
<keyword evidence="4" id="KW-1185">Reference proteome</keyword>
<accession>A0ABY4HWS3</accession>
<reference evidence="3 4" key="1">
    <citation type="submission" date="2022-04" db="EMBL/GenBank/DDBJ databases">
        <title>The arsenic-methylating capacity of Chitinophaga filiformis YT5 during chitin decomposition.</title>
        <authorList>
            <person name="Chen G."/>
            <person name="Liang Y."/>
        </authorList>
    </citation>
    <scope>NUCLEOTIDE SEQUENCE [LARGE SCALE GENOMIC DNA]</scope>
    <source>
        <strain evidence="3 4">YT5</strain>
    </source>
</reference>
<evidence type="ECO:0000256" key="1">
    <source>
        <dbReference type="SAM" id="Coils"/>
    </source>
</evidence>
<keyword evidence="1" id="KW-0175">Coiled coil</keyword>
<feature type="signal peptide" evidence="2">
    <location>
        <begin position="1"/>
        <end position="23"/>
    </location>
</feature>
<name>A0ABY4HWS3_CHIFI</name>
<feature type="coiled-coil region" evidence="1">
    <location>
        <begin position="21"/>
        <end position="48"/>
    </location>
</feature>
<feature type="chain" id="PRO_5046525350" evidence="2">
    <location>
        <begin position="24"/>
        <end position="213"/>
    </location>
</feature>
<proteinExistence type="predicted"/>
<keyword evidence="2" id="KW-0732">Signal</keyword>
<organism evidence="3 4">
    <name type="scientific">Chitinophaga filiformis</name>
    <name type="common">Myxococcus filiformis</name>
    <name type="synonym">Flexibacter filiformis</name>
    <dbReference type="NCBI Taxonomy" id="104663"/>
    <lineage>
        <taxon>Bacteria</taxon>
        <taxon>Pseudomonadati</taxon>
        <taxon>Bacteroidota</taxon>
        <taxon>Chitinophagia</taxon>
        <taxon>Chitinophagales</taxon>
        <taxon>Chitinophagaceae</taxon>
        <taxon>Chitinophaga</taxon>
    </lineage>
</organism>